<evidence type="ECO:0000256" key="4">
    <source>
        <dbReference type="ARBA" id="ARBA00022695"/>
    </source>
</evidence>
<dbReference type="AlphaFoldDB" id="A0A7W8G6L8"/>
<feature type="domain" description="RNA polymerase sigma factor 54 core-binding" evidence="11">
    <location>
        <begin position="106"/>
        <end position="324"/>
    </location>
</feature>
<reference evidence="12 13" key="1">
    <citation type="submission" date="2020-08" db="EMBL/GenBank/DDBJ databases">
        <title>Genomic Encyclopedia of Type Strains, Phase IV (KMG-IV): sequencing the most valuable type-strain genomes for metagenomic binning, comparative biology and taxonomic classification.</title>
        <authorList>
            <person name="Goeker M."/>
        </authorList>
    </citation>
    <scope>NUCLEOTIDE SEQUENCE [LARGE SCALE GENOMIC DNA]</scope>
    <source>
        <strain evidence="12 13">DSM 103462</strain>
    </source>
</reference>
<evidence type="ECO:0000256" key="6">
    <source>
        <dbReference type="ARBA" id="ARBA00023082"/>
    </source>
</evidence>
<evidence type="ECO:0000256" key="1">
    <source>
        <dbReference type="ARBA" id="ARBA00008798"/>
    </source>
</evidence>
<dbReference type="Proteomes" id="UP000518887">
    <property type="component" value="Unassembled WGS sequence"/>
</dbReference>
<dbReference type="Gene3D" id="1.10.10.1330">
    <property type="entry name" value="RNA polymerase sigma-54 factor, core-binding domain"/>
    <property type="match status" value="1"/>
</dbReference>
<evidence type="ECO:0000259" key="11">
    <source>
        <dbReference type="Pfam" id="PF04963"/>
    </source>
</evidence>
<dbReference type="Gene3D" id="1.10.10.60">
    <property type="entry name" value="Homeodomain-like"/>
    <property type="match status" value="1"/>
</dbReference>
<keyword evidence="2" id="KW-0240">DNA-directed RNA polymerase</keyword>
<comment type="similarity">
    <text evidence="1">Belongs to the sigma-54 factor family.</text>
</comment>
<evidence type="ECO:0000313" key="13">
    <source>
        <dbReference type="Proteomes" id="UP000518887"/>
    </source>
</evidence>
<dbReference type="PROSITE" id="PS00718">
    <property type="entry name" value="SIGMA54_2"/>
    <property type="match status" value="1"/>
</dbReference>
<keyword evidence="8" id="KW-0804">Transcription</keyword>
<feature type="domain" description="RNA polymerase sigma factor 54 DNA-binding" evidence="10">
    <location>
        <begin position="459"/>
        <end position="525"/>
    </location>
</feature>
<dbReference type="PANTHER" id="PTHR32248">
    <property type="entry name" value="RNA POLYMERASE SIGMA-54 FACTOR"/>
    <property type="match status" value="1"/>
</dbReference>
<dbReference type="InterPro" id="IPR007634">
    <property type="entry name" value="RNA_pol_sigma_54_DNA-bd"/>
</dbReference>
<dbReference type="Pfam" id="PF04963">
    <property type="entry name" value="Sigma54_CBD"/>
    <property type="match status" value="1"/>
</dbReference>
<dbReference type="GO" id="GO:0003677">
    <property type="term" value="F:DNA binding"/>
    <property type="evidence" value="ECO:0007669"/>
    <property type="project" value="UniProtKB-KW"/>
</dbReference>
<name>A0A7W8G6L8_9SPIR</name>
<feature type="region of interest" description="Disordered" evidence="9">
    <location>
        <begin position="1"/>
        <end position="21"/>
    </location>
</feature>
<evidence type="ECO:0000256" key="2">
    <source>
        <dbReference type="ARBA" id="ARBA00022478"/>
    </source>
</evidence>
<keyword evidence="6" id="KW-0731">Sigma factor</keyword>
<dbReference type="EMBL" id="JACHFQ010000001">
    <property type="protein sequence ID" value="MBB5224727.1"/>
    <property type="molecule type" value="Genomic_DNA"/>
</dbReference>
<feature type="region of interest" description="Disordered" evidence="9">
    <location>
        <begin position="63"/>
        <end position="94"/>
    </location>
</feature>
<keyword evidence="4" id="KW-0548">Nucleotidyltransferase</keyword>
<dbReference type="RefSeq" id="WP_184656332.1">
    <property type="nucleotide sequence ID" value="NZ_JACHFQ010000001.1"/>
</dbReference>
<keyword evidence="5" id="KW-0805">Transcription regulation</keyword>
<dbReference type="GO" id="GO:0001216">
    <property type="term" value="F:DNA-binding transcription activator activity"/>
    <property type="evidence" value="ECO:0007669"/>
    <property type="project" value="InterPro"/>
</dbReference>
<keyword evidence="3" id="KW-0808">Transferase</keyword>
<feature type="domain" description="RNA polymerase sigma factor 54 DNA-binding" evidence="10">
    <location>
        <begin position="350"/>
        <end position="447"/>
    </location>
</feature>
<comment type="caution">
    <text evidence="12">The sequence shown here is derived from an EMBL/GenBank/DDBJ whole genome shotgun (WGS) entry which is preliminary data.</text>
</comment>
<keyword evidence="13" id="KW-1185">Reference proteome</keyword>
<feature type="region of interest" description="Disordered" evidence="9">
    <location>
        <begin position="445"/>
        <end position="468"/>
    </location>
</feature>
<dbReference type="PIRSF" id="PIRSF000774">
    <property type="entry name" value="RpoN"/>
    <property type="match status" value="1"/>
</dbReference>
<keyword evidence="7" id="KW-0238">DNA-binding</keyword>
<dbReference type="Pfam" id="PF00309">
    <property type="entry name" value="Sigma54_AID"/>
    <property type="match status" value="1"/>
</dbReference>
<dbReference type="Pfam" id="PF04552">
    <property type="entry name" value="Sigma54_DBD"/>
    <property type="match status" value="2"/>
</dbReference>
<evidence type="ECO:0000256" key="8">
    <source>
        <dbReference type="ARBA" id="ARBA00023163"/>
    </source>
</evidence>
<feature type="compositionally biased region" description="Polar residues" evidence="9">
    <location>
        <begin position="445"/>
        <end position="460"/>
    </location>
</feature>
<sequence length="525" mass="58828">MADFPQMSFQQRTSQTMSQAQVQRMSQTQIMSLNLLAMSSADLRNEIYSYVAKNPALEIKSDSLESGVKSSRTEVSASSRFSDNTHYGSTSASGAAASDNFQAALESNADDREPLTDHLEHQLNSMKLSAEEKALCLKLIYNLDQKGFHILAPISFLNPENPLHNEEFLSHCLKIVQNLDPIGTCTNNYRESLFVQAEISGLASDLSLFLLESQEHFEFLNPPQPQKIQKKIEDYLSAQKKLKFKQKAGISLEKDDINIEEIELALNFIRTLDPYPARNFGSSQTNFISPDVIVTKNDDDEAENEFTVTFAREFLPRLEISKDYTSLIKSAEIKDGDTSDKSERKKAEVKFARNSVNEAKVFIESVLYRESTILKAAQEIVSAQAQFFRKGARYLAPLRQKDIAEKLGVHETTISRMASSKYLACEWGIFPISYFFTNAVGNTKANPDQKAQAQKSTAAGESSGPASKEGVKYEIAQILEEHKNDKKALSDQKISDILAEKGIKVARRTVAKYRGELNINSSYER</sequence>
<dbReference type="InterPro" id="IPR000394">
    <property type="entry name" value="RNA_pol_sigma_54"/>
</dbReference>
<proteinExistence type="inferred from homology"/>
<dbReference type="InterPro" id="IPR007046">
    <property type="entry name" value="RNA_pol_sigma_54_core-bd"/>
</dbReference>
<organism evidence="12 13">
    <name type="scientific">Treponema ruminis</name>
    <dbReference type="NCBI Taxonomy" id="744515"/>
    <lineage>
        <taxon>Bacteria</taxon>
        <taxon>Pseudomonadati</taxon>
        <taxon>Spirochaetota</taxon>
        <taxon>Spirochaetia</taxon>
        <taxon>Spirochaetales</taxon>
        <taxon>Treponemataceae</taxon>
        <taxon>Treponema</taxon>
    </lineage>
</organism>
<evidence type="ECO:0000259" key="10">
    <source>
        <dbReference type="Pfam" id="PF04552"/>
    </source>
</evidence>
<dbReference type="PROSITE" id="PS50044">
    <property type="entry name" value="SIGMA54_3"/>
    <property type="match status" value="1"/>
</dbReference>
<evidence type="ECO:0000313" key="12">
    <source>
        <dbReference type="EMBL" id="MBB5224727.1"/>
    </source>
</evidence>
<evidence type="ECO:0000256" key="7">
    <source>
        <dbReference type="ARBA" id="ARBA00023125"/>
    </source>
</evidence>
<dbReference type="NCBIfam" id="TIGR02395">
    <property type="entry name" value="rpoN_sigma"/>
    <property type="match status" value="1"/>
</dbReference>
<feature type="compositionally biased region" description="Polar residues" evidence="9">
    <location>
        <begin position="68"/>
        <end position="87"/>
    </location>
</feature>
<dbReference type="GO" id="GO:0016779">
    <property type="term" value="F:nucleotidyltransferase activity"/>
    <property type="evidence" value="ECO:0007669"/>
    <property type="project" value="UniProtKB-KW"/>
</dbReference>
<evidence type="ECO:0000256" key="9">
    <source>
        <dbReference type="SAM" id="MobiDB-lite"/>
    </source>
</evidence>
<dbReference type="GO" id="GO:0006352">
    <property type="term" value="P:DNA-templated transcription initiation"/>
    <property type="evidence" value="ECO:0007669"/>
    <property type="project" value="InterPro"/>
</dbReference>
<gene>
    <name evidence="12" type="ORF">HNP76_000067</name>
</gene>
<feature type="compositionally biased region" description="Polar residues" evidence="9">
    <location>
        <begin position="7"/>
        <end position="21"/>
    </location>
</feature>
<protein>
    <submittedName>
        <fullName evidence="12">RNA polymerase sigma-54 factor</fullName>
    </submittedName>
</protein>
<dbReference type="InterPro" id="IPR038709">
    <property type="entry name" value="RpoN_core-bd_sf"/>
</dbReference>
<evidence type="ECO:0000256" key="5">
    <source>
        <dbReference type="ARBA" id="ARBA00023015"/>
    </source>
</evidence>
<evidence type="ECO:0000256" key="3">
    <source>
        <dbReference type="ARBA" id="ARBA00022679"/>
    </source>
</evidence>
<dbReference type="PANTHER" id="PTHR32248:SF4">
    <property type="entry name" value="RNA POLYMERASE SIGMA-54 FACTOR"/>
    <property type="match status" value="1"/>
</dbReference>
<accession>A0A7W8G6L8</accession>
<dbReference type="GO" id="GO:0000428">
    <property type="term" value="C:DNA-directed RNA polymerase complex"/>
    <property type="evidence" value="ECO:0007669"/>
    <property type="project" value="UniProtKB-KW"/>
</dbReference>
<dbReference type="GO" id="GO:0016987">
    <property type="term" value="F:sigma factor activity"/>
    <property type="evidence" value="ECO:0007669"/>
    <property type="project" value="UniProtKB-KW"/>
</dbReference>